<evidence type="ECO:0008006" key="4">
    <source>
        <dbReference type="Google" id="ProtNLM"/>
    </source>
</evidence>
<evidence type="ECO:0000313" key="2">
    <source>
        <dbReference type="EMBL" id="CAB1432778.1"/>
    </source>
</evidence>
<feature type="signal peptide" evidence="1">
    <location>
        <begin position="1"/>
        <end position="34"/>
    </location>
</feature>
<reference evidence="2" key="1">
    <citation type="submission" date="2020-03" db="EMBL/GenBank/DDBJ databases">
        <authorList>
            <person name="Weist P."/>
        </authorList>
    </citation>
    <scope>NUCLEOTIDE SEQUENCE</scope>
</reference>
<feature type="chain" id="PRO_5040224688" description="Secreted protein" evidence="1">
    <location>
        <begin position="35"/>
        <end position="72"/>
    </location>
</feature>
<evidence type="ECO:0000256" key="1">
    <source>
        <dbReference type="SAM" id="SignalP"/>
    </source>
</evidence>
<sequence>MKLFKLLLDLRLWLQSFLKLLLVLWCSFIDGSESVVDCREQVKSSDLSPVRRSHTRFLTPGLQTVFTEAVAT</sequence>
<dbReference type="AlphaFoldDB" id="A0A9N7UMF3"/>
<comment type="caution">
    <text evidence="2">The sequence shown here is derived from an EMBL/GenBank/DDBJ whole genome shotgun (WGS) entry which is preliminary data.</text>
</comment>
<accession>A0A9N7UMF3</accession>
<protein>
    <recommendedName>
        <fullName evidence="4">Secreted protein</fullName>
    </recommendedName>
</protein>
<organism evidence="2 3">
    <name type="scientific">Pleuronectes platessa</name>
    <name type="common">European plaice</name>
    <dbReference type="NCBI Taxonomy" id="8262"/>
    <lineage>
        <taxon>Eukaryota</taxon>
        <taxon>Metazoa</taxon>
        <taxon>Chordata</taxon>
        <taxon>Craniata</taxon>
        <taxon>Vertebrata</taxon>
        <taxon>Euteleostomi</taxon>
        <taxon>Actinopterygii</taxon>
        <taxon>Neopterygii</taxon>
        <taxon>Teleostei</taxon>
        <taxon>Neoteleostei</taxon>
        <taxon>Acanthomorphata</taxon>
        <taxon>Carangaria</taxon>
        <taxon>Pleuronectiformes</taxon>
        <taxon>Pleuronectoidei</taxon>
        <taxon>Pleuronectidae</taxon>
        <taxon>Pleuronectes</taxon>
    </lineage>
</organism>
<proteinExistence type="predicted"/>
<dbReference type="Proteomes" id="UP001153269">
    <property type="component" value="Unassembled WGS sequence"/>
</dbReference>
<name>A0A9N7UMF3_PLEPL</name>
<keyword evidence="3" id="KW-1185">Reference proteome</keyword>
<evidence type="ECO:0000313" key="3">
    <source>
        <dbReference type="Proteomes" id="UP001153269"/>
    </source>
</evidence>
<gene>
    <name evidence="2" type="ORF">PLEPLA_LOCUS20864</name>
</gene>
<dbReference type="EMBL" id="CADEAL010001476">
    <property type="protein sequence ID" value="CAB1432778.1"/>
    <property type="molecule type" value="Genomic_DNA"/>
</dbReference>
<keyword evidence="1" id="KW-0732">Signal</keyword>